<proteinExistence type="predicted"/>
<evidence type="ECO:0000313" key="6">
    <source>
        <dbReference type="Proteomes" id="UP001139031"/>
    </source>
</evidence>
<dbReference type="Pfam" id="PF12833">
    <property type="entry name" value="HTH_18"/>
    <property type="match status" value="1"/>
</dbReference>
<evidence type="ECO:0000256" key="1">
    <source>
        <dbReference type="ARBA" id="ARBA00023015"/>
    </source>
</evidence>
<sequence length="286" mass="31355">MRRASTRPGGVLHPHAARAHFQLVRHAPADDLSPWIERHWTVRWDLRGRPPHVQETLPHPCVNLTITEHGAAIHGCETRRSGVQLIGEGRVFGTKFRPGAFFPFLGRPLSQLTDRSAPLREVFGPRADELAAGVLAVDDEAAQIALVEAFLRELSPRRDAGVDRVIEVVQLALDRPAVARVEDLAELAQIPARTLQRLFRRYVGVGPKWVIRCFRLHEAAERLAAGRVLDGASLAAELGYFDQAHFIRDFKALIGSAPSEYAARCAAQAAAGTFPESGATTGITIL</sequence>
<dbReference type="SMART" id="SM00342">
    <property type="entry name" value="HTH_ARAC"/>
    <property type="match status" value="1"/>
</dbReference>
<dbReference type="InterPro" id="IPR050204">
    <property type="entry name" value="AraC_XylS_family_regulators"/>
</dbReference>
<dbReference type="Gene3D" id="1.10.10.60">
    <property type="entry name" value="Homeodomain-like"/>
    <property type="match status" value="1"/>
</dbReference>
<dbReference type="InterPro" id="IPR018060">
    <property type="entry name" value="HTH_AraC"/>
</dbReference>
<keyword evidence="1" id="KW-0805">Transcription regulation</keyword>
<protein>
    <submittedName>
        <fullName evidence="5">Helix-turn-helix domain-containing protein</fullName>
    </submittedName>
</protein>
<evidence type="ECO:0000256" key="2">
    <source>
        <dbReference type="ARBA" id="ARBA00023125"/>
    </source>
</evidence>
<dbReference type="EMBL" id="JAIRAU010000001">
    <property type="protein sequence ID" value="MBZ5708186.1"/>
    <property type="molecule type" value="Genomic_DNA"/>
</dbReference>
<dbReference type="PANTHER" id="PTHR46796:SF15">
    <property type="entry name" value="BLL1074 PROTEIN"/>
    <property type="match status" value="1"/>
</dbReference>
<keyword evidence="2" id="KW-0238">DNA-binding</keyword>
<dbReference type="SUPFAM" id="SSF46689">
    <property type="entry name" value="Homeodomain-like"/>
    <property type="match status" value="1"/>
</dbReference>
<comment type="caution">
    <text evidence="5">The sequence shown here is derived from an EMBL/GenBank/DDBJ whole genome shotgun (WGS) entry which is preliminary data.</text>
</comment>
<reference evidence="5" key="1">
    <citation type="submission" date="2021-08" db="EMBL/GenBank/DDBJ databases">
        <authorList>
            <person name="Stevens D.C."/>
        </authorList>
    </citation>
    <scope>NUCLEOTIDE SEQUENCE</scope>
    <source>
        <strain evidence="5">DSM 53165</strain>
    </source>
</reference>
<evidence type="ECO:0000259" key="4">
    <source>
        <dbReference type="PROSITE" id="PS01124"/>
    </source>
</evidence>
<name>A0ABS7TIY4_9BACT</name>
<accession>A0ABS7TIY4</accession>
<evidence type="ECO:0000313" key="5">
    <source>
        <dbReference type="EMBL" id="MBZ5708186.1"/>
    </source>
</evidence>
<keyword evidence="3" id="KW-0804">Transcription</keyword>
<dbReference type="RefSeq" id="WP_224189939.1">
    <property type="nucleotide sequence ID" value="NZ_JAIRAU010000001.1"/>
</dbReference>
<dbReference type="PANTHER" id="PTHR46796">
    <property type="entry name" value="HTH-TYPE TRANSCRIPTIONAL ACTIVATOR RHAS-RELATED"/>
    <property type="match status" value="1"/>
</dbReference>
<gene>
    <name evidence="5" type="ORF">K7C98_02875</name>
</gene>
<evidence type="ECO:0000256" key="3">
    <source>
        <dbReference type="ARBA" id="ARBA00023163"/>
    </source>
</evidence>
<dbReference type="Proteomes" id="UP001139031">
    <property type="component" value="Unassembled WGS sequence"/>
</dbReference>
<dbReference type="InterPro" id="IPR009057">
    <property type="entry name" value="Homeodomain-like_sf"/>
</dbReference>
<dbReference type="PROSITE" id="PS01124">
    <property type="entry name" value="HTH_ARAC_FAMILY_2"/>
    <property type="match status" value="1"/>
</dbReference>
<dbReference type="Pfam" id="PF20240">
    <property type="entry name" value="DUF6597"/>
    <property type="match status" value="1"/>
</dbReference>
<feature type="domain" description="HTH araC/xylS-type" evidence="4">
    <location>
        <begin position="163"/>
        <end position="264"/>
    </location>
</feature>
<keyword evidence="6" id="KW-1185">Reference proteome</keyword>
<dbReference type="InterPro" id="IPR046532">
    <property type="entry name" value="DUF6597"/>
</dbReference>
<organism evidence="5 6">
    <name type="scientific">Nannocystis pusilla</name>
    <dbReference type="NCBI Taxonomy" id="889268"/>
    <lineage>
        <taxon>Bacteria</taxon>
        <taxon>Pseudomonadati</taxon>
        <taxon>Myxococcota</taxon>
        <taxon>Polyangia</taxon>
        <taxon>Nannocystales</taxon>
        <taxon>Nannocystaceae</taxon>
        <taxon>Nannocystis</taxon>
    </lineage>
</organism>